<gene>
    <name evidence="3" type="ORF">MNOR_LOCUS13634</name>
</gene>
<feature type="signal peptide" evidence="2">
    <location>
        <begin position="1"/>
        <end position="20"/>
    </location>
</feature>
<accession>A0AAV2QM68</accession>
<dbReference type="AlphaFoldDB" id="A0AAV2QM68"/>
<comment type="caution">
    <text evidence="3">The sequence shown here is derived from an EMBL/GenBank/DDBJ whole genome shotgun (WGS) entry which is preliminary data.</text>
</comment>
<feature type="region of interest" description="Disordered" evidence="1">
    <location>
        <begin position="28"/>
        <end position="70"/>
    </location>
</feature>
<evidence type="ECO:0000256" key="1">
    <source>
        <dbReference type="SAM" id="MobiDB-lite"/>
    </source>
</evidence>
<dbReference type="EMBL" id="CAXKWB010007877">
    <property type="protein sequence ID" value="CAL4088793.1"/>
    <property type="molecule type" value="Genomic_DNA"/>
</dbReference>
<proteinExistence type="predicted"/>
<keyword evidence="4" id="KW-1185">Reference proteome</keyword>
<dbReference type="Proteomes" id="UP001497623">
    <property type="component" value="Unassembled WGS sequence"/>
</dbReference>
<evidence type="ECO:0000313" key="4">
    <source>
        <dbReference type="Proteomes" id="UP001497623"/>
    </source>
</evidence>
<reference evidence="3 4" key="1">
    <citation type="submission" date="2024-05" db="EMBL/GenBank/DDBJ databases">
        <authorList>
            <person name="Wallberg A."/>
        </authorList>
    </citation>
    <scope>NUCLEOTIDE SEQUENCE [LARGE SCALE GENOMIC DNA]</scope>
</reference>
<name>A0AAV2QM68_MEGNR</name>
<organism evidence="3 4">
    <name type="scientific">Meganyctiphanes norvegica</name>
    <name type="common">Northern krill</name>
    <name type="synonym">Thysanopoda norvegica</name>
    <dbReference type="NCBI Taxonomy" id="48144"/>
    <lineage>
        <taxon>Eukaryota</taxon>
        <taxon>Metazoa</taxon>
        <taxon>Ecdysozoa</taxon>
        <taxon>Arthropoda</taxon>
        <taxon>Crustacea</taxon>
        <taxon>Multicrustacea</taxon>
        <taxon>Malacostraca</taxon>
        <taxon>Eumalacostraca</taxon>
        <taxon>Eucarida</taxon>
        <taxon>Euphausiacea</taxon>
        <taxon>Euphausiidae</taxon>
        <taxon>Meganyctiphanes</taxon>
    </lineage>
</organism>
<sequence>MKLHLKLFLCFMISLEQAAGEDPLFPEYETPGSHQEPETLITPERVHKDQVPADGGSKVSNHGIPTDDRISKTAKPKVEKKIYVDEKCCNLSTTSHCLKKGGDCVPNNETCHGKEYSGSKYCVISDLKSCKCCVPTDCEEATLEPCKLLNGTCKGDHEDCKDDESSVSGAEFCKYKTCKCCFPKDTPPCPCGQDFEGGCTGYRDKESYRGHCMKTCEPETISLPVHKCDQLGGADCKCCAKTESCDPPTCNYNGESGTCSSSDDIDGMVNVGEQDCKGCKCWVPEIEGSCDPGSCNYNGGGGFCWREGIVGFVSVGKQDCKEEACNCYVFESQVVQCDPLTCYYNGFPGICSNYHIDGMVSVGEQECRGCKCLVPKEEVQCDPLTCNFNDFPGFCSSDGIDGMISVGEQECRDCKCWMPKEEG</sequence>
<feature type="chain" id="PRO_5043584603" evidence="2">
    <location>
        <begin position="21"/>
        <end position="423"/>
    </location>
</feature>
<protein>
    <submittedName>
        <fullName evidence="3">Uncharacterized protein</fullName>
    </submittedName>
</protein>
<keyword evidence="2" id="KW-0732">Signal</keyword>
<evidence type="ECO:0000313" key="3">
    <source>
        <dbReference type="EMBL" id="CAL4088793.1"/>
    </source>
</evidence>
<evidence type="ECO:0000256" key="2">
    <source>
        <dbReference type="SAM" id="SignalP"/>
    </source>
</evidence>